<protein>
    <submittedName>
        <fullName evidence="1">Uncharacterized protein</fullName>
    </submittedName>
</protein>
<evidence type="ECO:0000313" key="1">
    <source>
        <dbReference type="EMBL" id="KAI5674795.1"/>
    </source>
</evidence>
<comment type="caution">
    <text evidence="1">The sequence shown here is derived from an EMBL/GenBank/DDBJ whole genome shotgun (WGS) entry which is preliminary data.</text>
</comment>
<keyword evidence="2" id="KW-1185">Reference proteome</keyword>
<dbReference type="Proteomes" id="UP001060085">
    <property type="component" value="Linkage Group LG03"/>
</dbReference>
<proteinExistence type="predicted"/>
<reference evidence="2" key="1">
    <citation type="journal article" date="2023" name="Nat. Plants">
        <title>Single-cell RNA sequencing provides a high-resolution roadmap for understanding the multicellular compartmentation of specialized metabolism.</title>
        <authorList>
            <person name="Sun S."/>
            <person name="Shen X."/>
            <person name="Li Y."/>
            <person name="Li Y."/>
            <person name="Wang S."/>
            <person name="Li R."/>
            <person name="Zhang H."/>
            <person name="Shen G."/>
            <person name="Guo B."/>
            <person name="Wei J."/>
            <person name="Xu J."/>
            <person name="St-Pierre B."/>
            <person name="Chen S."/>
            <person name="Sun C."/>
        </authorList>
    </citation>
    <scope>NUCLEOTIDE SEQUENCE [LARGE SCALE GENOMIC DNA]</scope>
</reference>
<name>A0ACC0BQ37_CATRO</name>
<evidence type="ECO:0000313" key="2">
    <source>
        <dbReference type="Proteomes" id="UP001060085"/>
    </source>
</evidence>
<accession>A0ACC0BQ37</accession>
<dbReference type="EMBL" id="CM044703">
    <property type="protein sequence ID" value="KAI5674795.1"/>
    <property type="molecule type" value="Genomic_DNA"/>
</dbReference>
<organism evidence="1 2">
    <name type="scientific">Catharanthus roseus</name>
    <name type="common">Madagascar periwinkle</name>
    <name type="synonym">Vinca rosea</name>
    <dbReference type="NCBI Taxonomy" id="4058"/>
    <lineage>
        <taxon>Eukaryota</taxon>
        <taxon>Viridiplantae</taxon>
        <taxon>Streptophyta</taxon>
        <taxon>Embryophyta</taxon>
        <taxon>Tracheophyta</taxon>
        <taxon>Spermatophyta</taxon>
        <taxon>Magnoliopsida</taxon>
        <taxon>eudicotyledons</taxon>
        <taxon>Gunneridae</taxon>
        <taxon>Pentapetalae</taxon>
        <taxon>asterids</taxon>
        <taxon>lamiids</taxon>
        <taxon>Gentianales</taxon>
        <taxon>Apocynaceae</taxon>
        <taxon>Rauvolfioideae</taxon>
        <taxon>Vinceae</taxon>
        <taxon>Catharanthinae</taxon>
        <taxon>Catharanthus</taxon>
    </lineage>
</organism>
<gene>
    <name evidence="1" type="ORF">M9H77_15159</name>
</gene>
<sequence>MTANPSCGTIQKATSSRRQLLNGGRVVGGWGMSSSGERYNLYSQGSTGWSTLRYEEFQEEDVWGVVRQTKEFNSISSDDFNHSTRTLITTSRQLSTAARMIPKSSNTSSSCSMNEPKMIQHSAPVNIPDWNKIYGKKASNYTTWIDHDHHNNEDDRVGSDNNDGVIMNTIWDSEVEDEDDNDNDGNMIPPHEWIARKLARSQISSFSVYEGVGRTLKGRDLSNVRNAILTKTGFLE</sequence>